<evidence type="ECO:0000256" key="13">
    <source>
        <dbReference type="RuleBase" id="RU363002"/>
    </source>
</evidence>
<reference evidence="14 15" key="1">
    <citation type="submission" date="2023-07" db="EMBL/GenBank/DDBJ databases">
        <title>Sorghum-associated microbial communities from plants grown in Nebraska, USA.</title>
        <authorList>
            <person name="Schachtman D."/>
        </authorList>
    </citation>
    <scope>NUCLEOTIDE SEQUENCE [LARGE SCALE GENOMIC DNA]</scope>
    <source>
        <strain evidence="14 15">BE190</strain>
    </source>
</reference>
<sequence>MSLMYRSMIGALCALTLACSKTPELSKIEGFAQGTTYHLTFELPADSTAELSAIEKAVTDEFARMDKSLSNYRDDSVIEAFNAAQTTEVLPAEAELVALVEEARKVHRASNGCYDLTVKPLFDLWGFKKEVFSPPSDADLAQTMAIIGLDNLETVDATHLRKQIPALRIDVSSIGQGYAVSRIVKILEQLSVKNYLVEIGGELKISGKKPDGEPWKIALEKPLPNERKMHKIASFDTGVPMSLMASGTYRHYFDSNGKRYSHILDARTGKPVEHNTVSVAILHQDPTFADAWSTALLCLGSKEGLQVANDNNLAVLFIDQQGDELIESQSNAMNEMKDVSFKNP</sequence>
<dbReference type="EC" id="2.7.1.180" evidence="3 12"/>
<evidence type="ECO:0000256" key="8">
    <source>
        <dbReference type="ARBA" id="ARBA00022827"/>
    </source>
</evidence>
<evidence type="ECO:0000256" key="1">
    <source>
        <dbReference type="ARBA" id="ARBA00001946"/>
    </source>
</evidence>
<comment type="subcellular location">
    <subcellularLocation>
        <location evidence="13">Cell inner membrane</location>
        <topology evidence="13">Lipid-anchor</topology>
        <orientation evidence="13">Periplasmic side</orientation>
    </subcellularLocation>
</comment>
<comment type="cofactor">
    <cofactor evidence="1 13">
        <name>Mg(2+)</name>
        <dbReference type="ChEBI" id="CHEBI:18420"/>
    </cofactor>
</comment>
<proteinExistence type="inferred from homology"/>
<keyword evidence="15" id="KW-1185">Reference proteome</keyword>
<dbReference type="Pfam" id="PF02424">
    <property type="entry name" value="ApbE"/>
    <property type="match status" value="1"/>
</dbReference>
<evidence type="ECO:0000313" key="15">
    <source>
        <dbReference type="Proteomes" id="UP001253595"/>
    </source>
</evidence>
<keyword evidence="13" id="KW-0472">Membrane</keyword>
<keyword evidence="5 12" id="KW-0285">Flavoprotein</keyword>
<dbReference type="Proteomes" id="UP001253595">
    <property type="component" value="Unassembled WGS sequence"/>
</dbReference>
<evidence type="ECO:0000256" key="10">
    <source>
        <dbReference type="ARBA" id="ARBA00031306"/>
    </source>
</evidence>
<protein>
    <recommendedName>
        <fullName evidence="4 12">FAD:protein FMN transferase</fullName>
        <ecNumber evidence="3 12">2.7.1.180</ecNumber>
    </recommendedName>
    <alternativeName>
        <fullName evidence="10 12">Flavin transferase</fullName>
    </alternativeName>
</protein>
<evidence type="ECO:0000256" key="7">
    <source>
        <dbReference type="ARBA" id="ARBA00022723"/>
    </source>
</evidence>
<keyword evidence="6 12" id="KW-0808">Transferase</keyword>
<evidence type="ECO:0000256" key="5">
    <source>
        <dbReference type="ARBA" id="ARBA00022630"/>
    </source>
</evidence>
<organism evidence="14 15">
    <name type="scientific">Cellvibrio fibrivorans</name>
    <dbReference type="NCBI Taxonomy" id="126350"/>
    <lineage>
        <taxon>Bacteria</taxon>
        <taxon>Pseudomonadati</taxon>
        <taxon>Pseudomonadota</taxon>
        <taxon>Gammaproteobacteria</taxon>
        <taxon>Cellvibrionales</taxon>
        <taxon>Cellvibrionaceae</taxon>
        <taxon>Cellvibrio</taxon>
    </lineage>
</organism>
<dbReference type="InterPro" id="IPR024932">
    <property type="entry name" value="ApbE"/>
</dbReference>
<evidence type="ECO:0000256" key="6">
    <source>
        <dbReference type="ARBA" id="ARBA00022679"/>
    </source>
</evidence>
<keyword evidence="13 14" id="KW-0449">Lipoprotein</keyword>
<evidence type="ECO:0000256" key="9">
    <source>
        <dbReference type="ARBA" id="ARBA00022842"/>
    </source>
</evidence>
<dbReference type="PIRSF" id="PIRSF006268">
    <property type="entry name" value="ApbE"/>
    <property type="match status" value="1"/>
</dbReference>
<evidence type="ECO:0000256" key="12">
    <source>
        <dbReference type="PIRNR" id="PIRNR006268"/>
    </source>
</evidence>
<evidence type="ECO:0000256" key="4">
    <source>
        <dbReference type="ARBA" id="ARBA00016337"/>
    </source>
</evidence>
<keyword evidence="8 12" id="KW-0274">FAD</keyword>
<comment type="catalytic activity">
    <reaction evidence="11 12 13">
        <text>L-threonyl-[protein] + FAD = FMN-L-threonyl-[protein] + AMP + H(+)</text>
        <dbReference type="Rhea" id="RHEA:36847"/>
        <dbReference type="Rhea" id="RHEA-COMP:11060"/>
        <dbReference type="Rhea" id="RHEA-COMP:11061"/>
        <dbReference type="ChEBI" id="CHEBI:15378"/>
        <dbReference type="ChEBI" id="CHEBI:30013"/>
        <dbReference type="ChEBI" id="CHEBI:57692"/>
        <dbReference type="ChEBI" id="CHEBI:74257"/>
        <dbReference type="ChEBI" id="CHEBI:456215"/>
        <dbReference type="EC" id="2.7.1.180"/>
    </reaction>
</comment>
<dbReference type="RefSeq" id="WP_310075136.1">
    <property type="nucleotide sequence ID" value="NZ_JAVDVX010000007.1"/>
</dbReference>
<evidence type="ECO:0000313" key="14">
    <source>
        <dbReference type="EMBL" id="MDR7091639.1"/>
    </source>
</evidence>
<evidence type="ECO:0000256" key="11">
    <source>
        <dbReference type="ARBA" id="ARBA00048540"/>
    </source>
</evidence>
<dbReference type="PANTHER" id="PTHR30040:SF2">
    <property type="entry name" value="FAD:PROTEIN FMN TRANSFERASE"/>
    <property type="match status" value="1"/>
</dbReference>
<comment type="function">
    <text evidence="13">Flavin transferase that catalyzes the transfer of the FMN moiety of FAD and its covalent binding to the hydroxyl group of a threonine residue in a target flavoprotein.</text>
</comment>
<dbReference type="PANTHER" id="PTHR30040">
    <property type="entry name" value="THIAMINE BIOSYNTHESIS LIPOPROTEIN APBE"/>
    <property type="match status" value="1"/>
</dbReference>
<keyword evidence="7 12" id="KW-0479">Metal-binding</keyword>
<dbReference type="InterPro" id="IPR003374">
    <property type="entry name" value="ApbE-like_sf"/>
</dbReference>
<evidence type="ECO:0000256" key="3">
    <source>
        <dbReference type="ARBA" id="ARBA00011955"/>
    </source>
</evidence>
<comment type="similarity">
    <text evidence="2 12 13">Belongs to the ApbE family.</text>
</comment>
<dbReference type="SUPFAM" id="SSF143631">
    <property type="entry name" value="ApbE-like"/>
    <property type="match status" value="1"/>
</dbReference>
<dbReference type="Gene3D" id="3.10.520.10">
    <property type="entry name" value="ApbE-like domains"/>
    <property type="match status" value="1"/>
</dbReference>
<keyword evidence="9 12" id="KW-0460">Magnesium</keyword>
<name>A0ABU1V2J6_9GAMM</name>
<comment type="caution">
    <text evidence="14">The sequence shown here is derived from an EMBL/GenBank/DDBJ whole genome shotgun (WGS) entry which is preliminary data.</text>
</comment>
<dbReference type="PROSITE" id="PS51257">
    <property type="entry name" value="PROKAR_LIPOPROTEIN"/>
    <property type="match status" value="1"/>
</dbReference>
<gene>
    <name evidence="14" type="ORF">J2X05_003674</name>
</gene>
<keyword evidence="13" id="KW-1003">Cell membrane</keyword>
<evidence type="ECO:0000256" key="2">
    <source>
        <dbReference type="ARBA" id="ARBA00008282"/>
    </source>
</evidence>
<keyword evidence="13" id="KW-0997">Cell inner membrane</keyword>
<dbReference type="EMBL" id="JAVDVX010000007">
    <property type="protein sequence ID" value="MDR7091639.1"/>
    <property type="molecule type" value="Genomic_DNA"/>
</dbReference>
<accession>A0ABU1V2J6</accession>